<evidence type="ECO:0000313" key="2">
    <source>
        <dbReference type="EMBL" id="MFC6182375.1"/>
    </source>
</evidence>
<evidence type="ECO:0008006" key="4">
    <source>
        <dbReference type="Google" id="ProtNLM"/>
    </source>
</evidence>
<evidence type="ECO:0000256" key="1">
    <source>
        <dbReference type="SAM" id="Phobius"/>
    </source>
</evidence>
<feature type="transmembrane region" description="Helical" evidence="1">
    <location>
        <begin position="12"/>
        <end position="33"/>
    </location>
</feature>
<keyword evidence="1" id="KW-0472">Membrane</keyword>
<protein>
    <recommendedName>
        <fullName evidence="4">Cation-transporting P-type ATPase C-terminal domain-containing protein</fullName>
    </recommendedName>
</protein>
<proteinExistence type="predicted"/>
<reference evidence="3" key="1">
    <citation type="journal article" date="2019" name="Int. J. Syst. Evol. Microbiol.">
        <title>The Global Catalogue of Microorganisms (GCM) 10K type strain sequencing project: providing services to taxonomists for standard genome sequencing and annotation.</title>
        <authorList>
            <consortium name="The Broad Institute Genomics Platform"/>
            <consortium name="The Broad Institute Genome Sequencing Center for Infectious Disease"/>
            <person name="Wu L."/>
            <person name="Ma J."/>
        </authorList>
    </citation>
    <scope>NUCLEOTIDE SEQUENCE [LARGE SCALE GENOMIC DNA]</scope>
    <source>
        <strain evidence="3">CCM 8933</strain>
    </source>
</reference>
<keyword evidence="3" id="KW-1185">Reference proteome</keyword>
<dbReference type="EMBL" id="JBHSSC010000044">
    <property type="protein sequence ID" value="MFC6182375.1"/>
    <property type="molecule type" value="Genomic_DNA"/>
</dbReference>
<sequence>MHYKSIWRHTSYILQTLAIYFLLIQGPFDLWIAKVGYHWQAYLTNIVGITVLFWLVELGYNCLRQRFIKKHH</sequence>
<keyword evidence="1" id="KW-1133">Transmembrane helix</keyword>
<accession>A0ABW1S4R8</accession>
<dbReference type="RefSeq" id="WP_137627617.1">
    <property type="nucleotide sequence ID" value="NZ_BJDJ01000002.1"/>
</dbReference>
<evidence type="ECO:0000313" key="3">
    <source>
        <dbReference type="Proteomes" id="UP001596282"/>
    </source>
</evidence>
<name>A0ABW1S4R8_9LACO</name>
<keyword evidence="1" id="KW-0812">Transmembrane</keyword>
<feature type="transmembrane region" description="Helical" evidence="1">
    <location>
        <begin position="39"/>
        <end position="60"/>
    </location>
</feature>
<dbReference type="Proteomes" id="UP001596282">
    <property type="component" value="Unassembled WGS sequence"/>
</dbReference>
<organism evidence="2 3">
    <name type="scientific">Lactiplantibacillus daowaiensis</name>
    <dbReference type="NCBI Taxonomy" id="2559918"/>
    <lineage>
        <taxon>Bacteria</taxon>
        <taxon>Bacillati</taxon>
        <taxon>Bacillota</taxon>
        <taxon>Bacilli</taxon>
        <taxon>Lactobacillales</taxon>
        <taxon>Lactobacillaceae</taxon>
        <taxon>Lactiplantibacillus</taxon>
    </lineage>
</organism>
<gene>
    <name evidence="2" type="ORF">ACFP5Y_14145</name>
</gene>
<comment type="caution">
    <text evidence="2">The sequence shown here is derived from an EMBL/GenBank/DDBJ whole genome shotgun (WGS) entry which is preliminary data.</text>
</comment>